<dbReference type="OrthoDB" id="408631at2759"/>
<dbReference type="SUPFAM" id="SSF53474">
    <property type="entry name" value="alpha/beta-Hydrolases"/>
    <property type="match status" value="1"/>
</dbReference>
<name>A0A0L6UWK3_9BASI</name>
<gene>
    <name evidence="5" type="ORF">VP01_3498g1</name>
</gene>
<comment type="similarity">
    <text evidence="1">Belongs to the type-B carboxylesterase/lipase family.</text>
</comment>
<dbReference type="PROSITE" id="PS00122">
    <property type="entry name" value="CARBOXYLESTERASE_B_1"/>
    <property type="match status" value="1"/>
</dbReference>
<keyword evidence="3" id="KW-0812">Transmembrane</keyword>
<evidence type="ECO:0000256" key="1">
    <source>
        <dbReference type="ARBA" id="ARBA00005964"/>
    </source>
</evidence>
<reference evidence="5 6" key="1">
    <citation type="submission" date="2015-08" db="EMBL/GenBank/DDBJ databases">
        <title>Next Generation Sequencing and Analysis of the Genome of Puccinia sorghi L Schw, the Causal Agent of Maize Common Rust.</title>
        <authorList>
            <person name="Rochi L."/>
            <person name="Burguener G."/>
            <person name="Darino M."/>
            <person name="Turjanski A."/>
            <person name="Kreff E."/>
            <person name="Dieguez M.J."/>
            <person name="Sacco F."/>
        </authorList>
    </citation>
    <scope>NUCLEOTIDE SEQUENCE [LARGE SCALE GENOMIC DNA]</scope>
    <source>
        <strain evidence="5 6">RO10H11247</strain>
    </source>
</reference>
<protein>
    <recommendedName>
        <fullName evidence="4">Carboxylesterase type B domain-containing protein</fullName>
    </recommendedName>
</protein>
<dbReference type="Pfam" id="PF00135">
    <property type="entry name" value="COesterase"/>
    <property type="match status" value="1"/>
</dbReference>
<evidence type="ECO:0000313" key="5">
    <source>
        <dbReference type="EMBL" id="KNZ52637.1"/>
    </source>
</evidence>
<dbReference type="InterPro" id="IPR002018">
    <property type="entry name" value="CarbesteraseB"/>
</dbReference>
<dbReference type="PANTHER" id="PTHR11559">
    <property type="entry name" value="CARBOXYLESTERASE"/>
    <property type="match status" value="1"/>
</dbReference>
<keyword evidence="3" id="KW-1133">Transmembrane helix</keyword>
<feature type="domain" description="Carboxylesterase type B" evidence="4">
    <location>
        <begin position="20"/>
        <end position="402"/>
    </location>
</feature>
<dbReference type="InterPro" id="IPR050309">
    <property type="entry name" value="Type-B_Carboxylest/Lipase"/>
</dbReference>
<dbReference type="InterPro" id="IPR029058">
    <property type="entry name" value="AB_hydrolase_fold"/>
</dbReference>
<feature type="transmembrane region" description="Helical" evidence="3">
    <location>
        <begin position="128"/>
        <end position="149"/>
    </location>
</feature>
<dbReference type="VEuPathDB" id="FungiDB:VP01_3498g1"/>
<dbReference type="EMBL" id="LAVV01008499">
    <property type="protein sequence ID" value="KNZ52637.1"/>
    <property type="molecule type" value="Genomic_DNA"/>
</dbReference>
<organism evidence="5 6">
    <name type="scientific">Puccinia sorghi</name>
    <dbReference type="NCBI Taxonomy" id="27349"/>
    <lineage>
        <taxon>Eukaryota</taxon>
        <taxon>Fungi</taxon>
        <taxon>Dikarya</taxon>
        <taxon>Basidiomycota</taxon>
        <taxon>Pucciniomycotina</taxon>
        <taxon>Pucciniomycetes</taxon>
        <taxon>Pucciniales</taxon>
        <taxon>Pucciniaceae</taxon>
        <taxon>Puccinia</taxon>
    </lineage>
</organism>
<keyword evidence="2" id="KW-0378">Hydrolase</keyword>
<keyword evidence="6" id="KW-1185">Reference proteome</keyword>
<dbReference type="GO" id="GO:0016787">
    <property type="term" value="F:hydrolase activity"/>
    <property type="evidence" value="ECO:0007669"/>
    <property type="project" value="UniProtKB-KW"/>
</dbReference>
<dbReference type="Gene3D" id="3.40.50.1820">
    <property type="entry name" value="alpha/beta hydrolase"/>
    <property type="match status" value="1"/>
</dbReference>
<evidence type="ECO:0000259" key="4">
    <source>
        <dbReference type="Pfam" id="PF00135"/>
    </source>
</evidence>
<evidence type="ECO:0000313" key="6">
    <source>
        <dbReference type="Proteomes" id="UP000037035"/>
    </source>
</evidence>
<evidence type="ECO:0000256" key="2">
    <source>
        <dbReference type="ARBA" id="ARBA00022801"/>
    </source>
</evidence>
<dbReference type="AlphaFoldDB" id="A0A0L6UWK3"/>
<sequence>MTFFLSHTRQSAFPYHSKVKVELDYGSFIGKVKHDLQLKRFDGIPFVSTLFFQFSGWLNIFSANYSDYLSLVDKHPPACPQQTLGGNTSSEPYQSWLGDEKVNPLGHIKAFGPGQEDCLTLDVRAYCFSGLEVIHFFIFSFFLFVRLQITRPAGTTNSSRLPVMYFIFPGGFNFGVSWQLTPKFLVKKSMDMKLPIIHVTANHRLNAFGFLGGKEVAEAGVGNLGLKDQRLTMEWIQSYISQFGGDPDKVTIYGESSGAISVSHHILAFKGQHNNLFRAAICHSGTAIPVSKLSDGAGQQAFDHIAKFVGCQDASDKLACLRKVPYKELLKAVEQFPGTFSFGAFPLSFSPVVDGEFVTSSIQNALNSREFAKVPVITGDTLDEGTVLALGTLPLRTEDQLRTFISKKFQKPTPELIDKILQLWPSDPKAGSPFASGDKYALTPVYKQYSAILGDFGFQALRRLFLRSTSSSMSTWSYIDQSMQHDPFIGEIYSDIRLGCKRLMTGWYLRRQQELSMAQTCQPSLDYSQAARNMSTRRAGFSLPTHWTQTIRDCPNGLPTIKVARILSSINTALQASFRTTFAMKQSSSSSITSIPWRISLSNLHRVPLSSSCLWCLSSTSCGQYMGPQRDQTPPMFHSLSCRSIHCKTQNSVRLLYHPWGFYCGSSFVFFRELNHVEPLTKNSGTAAHVGPESVSVIGELLAHFKLMPHFEASTSIHTKMGCG</sequence>
<feature type="transmembrane region" description="Helical" evidence="3">
    <location>
        <begin position="161"/>
        <end position="180"/>
    </location>
</feature>
<evidence type="ECO:0000256" key="3">
    <source>
        <dbReference type="SAM" id="Phobius"/>
    </source>
</evidence>
<dbReference type="Proteomes" id="UP000037035">
    <property type="component" value="Unassembled WGS sequence"/>
</dbReference>
<dbReference type="STRING" id="27349.A0A0L6UWK3"/>
<proteinExistence type="inferred from homology"/>
<dbReference type="InterPro" id="IPR019826">
    <property type="entry name" value="Carboxylesterase_B_AS"/>
</dbReference>
<dbReference type="ESTHER" id="9basi-a0a0l6uwk3">
    <property type="family name" value="Fungal_carboxylesterase_lipase"/>
</dbReference>
<comment type="caution">
    <text evidence="5">The sequence shown here is derived from an EMBL/GenBank/DDBJ whole genome shotgun (WGS) entry which is preliminary data.</text>
</comment>
<accession>A0A0L6UWK3</accession>
<keyword evidence="3" id="KW-0472">Membrane</keyword>